<gene>
    <name evidence="1" type="ORF">HBH25_12340</name>
</gene>
<dbReference type="RefSeq" id="WP_168084209.1">
    <property type="nucleotide sequence ID" value="NZ_JAAVJI010000006.1"/>
</dbReference>
<sequence length="78" mass="8673">MCPECQLFVVLNCSRCALAESTLLPLVEHGLWLELVDVHEAGGLPPSYLSRAPLLRRVDTGATLDWPFNADQVVHFLK</sequence>
<name>A0ABX0YE33_9PSED</name>
<proteinExistence type="predicted"/>
<organism evidence="1 2">
    <name type="scientific">Pseudomonas quercus</name>
    <dbReference type="NCBI Taxonomy" id="2722792"/>
    <lineage>
        <taxon>Bacteria</taxon>
        <taxon>Pseudomonadati</taxon>
        <taxon>Pseudomonadota</taxon>
        <taxon>Gammaproteobacteria</taxon>
        <taxon>Pseudomonadales</taxon>
        <taxon>Pseudomonadaceae</taxon>
        <taxon>Pseudomonas</taxon>
    </lineage>
</organism>
<dbReference type="Proteomes" id="UP000746535">
    <property type="component" value="Unassembled WGS sequence"/>
</dbReference>
<keyword evidence="2" id="KW-1185">Reference proteome</keyword>
<comment type="caution">
    <text evidence="1">The sequence shown here is derived from an EMBL/GenBank/DDBJ whole genome shotgun (WGS) entry which is preliminary data.</text>
</comment>
<accession>A0ABX0YE33</accession>
<dbReference type="InterPro" id="IPR008554">
    <property type="entry name" value="Glutaredoxin-like"/>
</dbReference>
<evidence type="ECO:0000313" key="2">
    <source>
        <dbReference type="Proteomes" id="UP000746535"/>
    </source>
</evidence>
<protein>
    <submittedName>
        <fullName evidence="1">Glutaredoxin family protein</fullName>
    </submittedName>
</protein>
<dbReference type="Gene3D" id="3.40.30.10">
    <property type="entry name" value="Glutaredoxin"/>
    <property type="match status" value="1"/>
</dbReference>
<dbReference type="Pfam" id="PF05768">
    <property type="entry name" value="Glrx-like"/>
    <property type="match status" value="1"/>
</dbReference>
<reference evidence="1 2" key="1">
    <citation type="submission" date="2020-03" db="EMBL/GenBank/DDBJ databases">
        <authorList>
            <person name="Wang L."/>
            <person name="He N."/>
            <person name="Li Y."/>
            <person name="Fang Y."/>
            <person name="Zhang F."/>
        </authorList>
    </citation>
    <scope>NUCLEOTIDE SEQUENCE [LARGE SCALE GENOMIC DNA]</scope>
    <source>
        <strain evidence="2">hsmgli-8</strain>
    </source>
</reference>
<dbReference type="EMBL" id="JAAVJI010000006">
    <property type="protein sequence ID" value="NJP01634.1"/>
    <property type="molecule type" value="Genomic_DNA"/>
</dbReference>
<evidence type="ECO:0000313" key="1">
    <source>
        <dbReference type="EMBL" id="NJP01634.1"/>
    </source>
</evidence>